<evidence type="ECO:0000256" key="4">
    <source>
        <dbReference type="ARBA" id="ARBA00023136"/>
    </source>
</evidence>
<feature type="transmembrane region" description="Helical" evidence="5">
    <location>
        <begin position="327"/>
        <end position="349"/>
    </location>
</feature>
<evidence type="ECO:0000313" key="8">
    <source>
        <dbReference type="Proteomes" id="UP001521116"/>
    </source>
</evidence>
<dbReference type="InterPro" id="IPR032805">
    <property type="entry name" value="Wax_synthase_dom"/>
</dbReference>
<dbReference type="EMBL" id="JAJVDC020000027">
    <property type="protein sequence ID" value="KAL1632700.1"/>
    <property type="molecule type" value="Genomic_DNA"/>
</dbReference>
<feature type="transmembrane region" description="Helical" evidence="5">
    <location>
        <begin position="221"/>
        <end position="244"/>
    </location>
</feature>
<evidence type="ECO:0000256" key="1">
    <source>
        <dbReference type="ARBA" id="ARBA00004141"/>
    </source>
</evidence>
<proteinExistence type="predicted"/>
<feature type="transmembrane region" description="Helical" evidence="5">
    <location>
        <begin position="180"/>
        <end position="201"/>
    </location>
</feature>
<accession>A0ABR3SZF7</accession>
<keyword evidence="3 5" id="KW-1133">Transmembrane helix</keyword>
<feature type="transmembrane region" description="Helical" evidence="5">
    <location>
        <begin position="364"/>
        <end position="384"/>
    </location>
</feature>
<feature type="domain" description="Wax synthase" evidence="6">
    <location>
        <begin position="270"/>
        <end position="350"/>
    </location>
</feature>
<evidence type="ECO:0000256" key="3">
    <source>
        <dbReference type="ARBA" id="ARBA00022989"/>
    </source>
</evidence>
<protein>
    <recommendedName>
        <fullName evidence="6">Wax synthase domain-containing protein</fullName>
    </recommendedName>
</protein>
<keyword evidence="2 5" id="KW-0812">Transmembrane</keyword>
<evidence type="ECO:0000259" key="6">
    <source>
        <dbReference type="Pfam" id="PF13813"/>
    </source>
</evidence>
<evidence type="ECO:0000313" key="7">
    <source>
        <dbReference type="EMBL" id="KAL1632700.1"/>
    </source>
</evidence>
<name>A0ABR3SZF7_9PEZI</name>
<reference evidence="7 8" key="1">
    <citation type="submission" date="2024-02" db="EMBL/GenBank/DDBJ databases">
        <title>De novo assembly and annotation of 12 fungi associated with fruit tree decline syndrome in Ontario, Canada.</title>
        <authorList>
            <person name="Sulman M."/>
            <person name="Ellouze W."/>
            <person name="Ilyukhin E."/>
        </authorList>
    </citation>
    <scope>NUCLEOTIDE SEQUENCE [LARGE SCALE GENOMIC DNA]</scope>
    <source>
        <strain evidence="7 8">M1-105</strain>
    </source>
</reference>
<dbReference type="Proteomes" id="UP001521116">
    <property type="component" value="Unassembled WGS sequence"/>
</dbReference>
<organism evidence="7 8">
    <name type="scientific">Neofusicoccum ribis</name>
    <dbReference type="NCBI Taxonomy" id="45134"/>
    <lineage>
        <taxon>Eukaryota</taxon>
        <taxon>Fungi</taxon>
        <taxon>Dikarya</taxon>
        <taxon>Ascomycota</taxon>
        <taxon>Pezizomycotina</taxon>
        <taxon>Dothideomycetes</taxon>
        <taxon>Dothideomycetes incertae sedis</taxon>
        <taxon>Botryosphaeriales</taxon>
        <taxon>Botryosphaeriaceae</taxon>
        <taxon>Neofusicoccum</taxon>
    </lineage>
</organism>
<comment type="subcellular location">
    <subcellularLocation>
        <location evidence="1">Membrane</location>
        <topology evidence="1">Multi-pass membrane protein</topology>
    </subcellularLocation>
</comment>
<keyword evidence="8" id="KW-1185">Reference proteome</keyword>
<comment type="caution">
    <text evidence="7">The sequence shown here is derived from an EMBL/GenBank/DDBJ whole genome shotgun (WGS) entry which is preliminary data.</text>
</comment>
<keyword evidence="4 5" id="KW-0472">Membrane</keyword>
<gene>
    <name evidence="7" type="ORF">SLS56_003397</name>
</gene>
<dbReference type="Pfam" id="PF13813">
    <property type="entry name" value="MBOAT_2"/>
    <property type="match status" value="1"/>
</dbReference>
<evidence type="ECO:0000256" key="2">
    <source>
        <dbReference type="ARBA" id="ARBA00022692"/>
    </source>
</evidence>
<evidence type="ECO:0000256" key="5">
    <source>
        <dbReference type="SAM" id="Phobius"/>
    </source>
</evidence>
<sequence length="458" mass="50980">MNASETQDILWATGSAAPVIGEPTVSNYEETYIDPTDFTPQQYAILAVLAVPFVLSFHPHSVLRRFLYFLPLALLLKAWLMPGRTSWDYQFGLLLTSWTLRVVDRLYLNDPEKTFLRNGIDSAKPGMGPETYDPISKFIWGLELITVTRGIGWNWQVSSIPEHKVVEKKAFLRMKLRKAVLTYLGLHVSVWTSKFLLALAESPLVETAAGPVLAPAALRDVLLSTVALHVFMYVSWAFMVYASLSLPENLFALFFVGLGVGGTWSQPEMWPSVFGPLSEGYSFRRTWGKWWHQNMRRTCGTLGAFIVRNTPALRTPSTKTAVYTRRYLQVFCVFLMSGIIHAGGSIYMATRDGTFNDGGNVSGFMYQAAIMVLEDAVCWYLGIADDGNPTMLRRCIGFAIMHGYAMYGVPQLKVMKLARDHGLDAAGGKYMIGVKMAGMGSQGIINNPFTTLIGTLNN</sequence>